<dbReference type="InterPro" id="IPR011041">
    <property type="entry name" value="Quinoprot_gluc/sorb_DH_b-prop"/>
</dbReference>
<dbReference type="Gene3D" id="1.10.760.10">
    <property type="entry name" value="Cytochrome c-like domain"/>
    <property type="match status" value="1"/>
</dbReference>
<keyword evidence="5" id="KW-1133">Transmembrane helix</keyword>
<keyword evidence="8" id="KW-1185">Reference proteome</keyword>
<dbReference type="Pfam" id="PF22807">
    <property type="entry name" value="TrAA12"/>
    <property type="match status" value="1"/>
</dbReference>
<dbReference type="EMBL" id="FNHH01000006">
    <property type="protein sequence ID" value="SDM12868.1"/>
    <property type="molecule type" value="Genomic_DNA"/>
</dbReference>
<keyword evidence="5" id="KW-0812">Transmembrane</keyword>
<keyword evidence="3 4" id="KW-0408">Iron</keyword>
<keyword evidence="1 4" id="KW-0349">Heme</keyword>
<evidence type="ECO:0000313" key="7">
    <source>
        <dbReference type="EMBL" id="SDM12868.1"/>
    </source>
</evidence>
<evidence type="ECO:0000256" key="5">
    <source>
        <dbReference type="SAM" id="Phobius"/>
    </source>
</evidence>
<gene>
    <name evidence="7" type="ORF">SAMN05421813_106141</name>
</gene>
<organism evidence="7 8">
    <name type="scientific">Daejeonella rubra</name>
    <dbReference type="NCBI Taxonomy" id="990371"/>
    <lineage>
        <taxon>Bacteria</taxon>
        <taxon>Pseudomonadati</taxon>
        <taxon>Bacteroidota</taxon>
        <taxon>Sphingobacteriia</taxon>
        <taxon>Sphingobacteriales</taxon>
        <taxon>Sphingobacteriaceae</taxon>
        <taxon>Daejeonella</taxon>
    </lineage>
</organism>
<keyword evidence="2 4" id="KW-0479">Metal-binding</keyword>
<reference evidence="8" key="1">
    <citation type="submission" date="2016-10" db="EMBL/GenBank/DDBJ databases">
        <authorList>
            <person name="Varghese N."/>
            <person name="Submissions S."/>
        </authorList>
    </citation>
    <scope>NUCLEOTIDE SEQUENCE [LARGE SCALE GENOMIC DNA]</scope>
    <source>
        <strain evidence="8">DSM 24536</strain>
    </source>
</reference>
<proteinExistence type="predicted"/>
<feature type="transmembrane region" description="Helical" evidence="5">
    <location>
        <begin position="16"/>
        <end position="34"/>
    </location>
</feature>
<dbReference type="PROSITE" id="PS51007">
    <property type="entry name" value="CYTC"/>
    <property type="match status" value="1"/>
</dbReference>
<dbReference type="Proteomes" id="UP000199226">
    <property type="component" value="Unassembled WGS sequence"/>
</dbReference>
<dbReference type="OrthoDB" id="9811395at2"/>
<dbReference type="SUPFAM" id="SSF46626">
    <property type="entry name" value="Cytochrome c"/>
    <property type="match status" value="1"/>
</dbReference>
<dbReference type="InterPro" id="IPR054539">
    <property type="entry name" value="Beta-prop_PDH"/>
</dbReference>
<evidence type="ECO:0000256" key="1">
    <source>
        <dbReference type="ARBA" id="ARBA00022617"/>
    </source>
</evidence>
<evidence type="ECO:0000259" key="6">
    <source>
        <dbReference type="PROSITE" id="PS51007"/>
    </source>
</evidence>
<dbReference type="PANTHER" id="PTHR35008">
    <property type="entry name" value="BLL4482 PROTEIN-RELATED"/>
    <property type="match status" value="1"/>
</dbReference>
<sequence length="598" mass="65908">MKTIFKLFSKKGIPKVYFAVLIALVFAVYGFTLYQTPKLPPGDKNNAGLYLPDGFEALAVVDSLKGFARHLAVNSNGDIYVKTRLHARTEGYGNVALRDTDGDGKADIITHFNKYESGQYGTAMKIHNGYLYYSSNLIVYRQKLKPGQLVPDSKIDTIVIDNPPGHAHQTKPLAFDGKGYMYVGWGAGSDVCTNGRPGSMGAGKPDAQIPGEECPQLIDHGGIWKFDENKLNQKQEQGLRYATGMRSIVGMDWDKASNSLYAVVHGRDNFRMLWPGMYSPWESAVLPSEELFKVHKGIDGGWPYYYYDHMKGKKLLNPEYGGDKIKEGNGAKLTKPVMGFPGHFAPNDILFYKGNQLPARYKKGAFVVLHGSTIRQPYPQGGYFVAFVPMENGKAIGQWEVFADGFIQTDPVLTANTAGYRPMGITEGPDGSLYISETEKGKIWRVMFKGNKTTFGTAQLAKMAIRKKTASNIKDPDPIKDDLDRGKPVVASAVYTMYCGACHQRDGKGDGGRFPPLEQSEWVNGDKTRLINVILNGLSGPITVKGLPYSESMPAHGSFLNDDQVAEVLTYIRKSWGNNSDAISKDEVAAVRKVGTKK</sequence>
<dbReference type="AlphaFoldDB" id="A0A1G9QPE6"/>
<keyword evidence="5" id="KW-0472">Membrane</keyword>
<name>A0A1G9QPE6_9SPHI</name>
<evidence type="ECO:0000313" key="8">
    <source>
        <dbReference type="Proteomes" id="UP000199226"/>
    </source>
</evidence>
<dbReference type="STRING" id="990371.SAMN05421813_106141"/>
<dbReference type="InterPro" id="IPR036909">
    <property type="entry name" value="Cyt_c-like_dom_sf"/>
</dbReference>
<evidence type="ECO:0000256" key="2">
    <source>
        <dbReference type="ARBA" id="ARBA00022723"/>
    </source>
</evidence>
<dbReference type="RefSeq" id="WP_090702327.1">
    <property type="nucleotide sequence ID" value="NZ_FNHH01000006.1"/>
</dbReference>
<dbReference type="GO" id="GO:0009055">
    <property type="term" value="F:electron transfer activity"/>
    <property type="evidence" value="ECO:0007669"/>
    <property type="project" value="InterPro"/>
</dbReference>
<dbReference type="PANTHER" id="PTHR35008:SF8">
    <property type="entry name" value="ALCOHOL DEHYDROGENASE CYTOCHROME C SUBUNIT"/>
    <property type="match status" value="1"/>
</dbReference>
<dbReference type="Pfam" id="PF00034">
    <property type="entry name" value="Cytochrom_C"/>
    <property type="match status" value="1"/>
</dbReference>
<dbReference type="SUPFAM" id="SSF50952">
    <property type="entry name" value="Soluble quinoprotein glucose dehydrogenase"/>
    <property type="match status" value="1"/>
</dbReference>
<dbReference type="InterPro" id="IPR009056">
    <property type="entry name" value="Cyt_c-like_dom"/>
</dbReference>
<dbReference type="Gene3D" id="2.120.10.30">
    <property type="entry name" value="TolB, C-terminal domain"/>
    <property type="match status" value="1"/>
</dbReference>
<accession>A0A1G9QPE6</accession>
<dbReference type="InterPro" id="IPR011042">
    <property type="entry name" value="6-blade_b-propeller_TolB-like"/>
</dbReference>
<dbReference type="GO" id="GO:0046872">
    <property type="term" value="F:metal ion binding"/>
    <property type="evidence" value="ECO:0007669"/>
    <property type="project" value="UniProtKB-KW"/>
</dbReference>
<dbReference type="GO" id="GO:0020037">
    <property type="term" value="F:heme binding"/>
    <property type="evidence" value="ECO:0007669"/>
    <property type="project" value="InterPro"/>
</dbReference>
<dbReference type="InterPro" id="IPR051459">
    <property type="entry name" value="Cytochrome_c-type_DH"/>
</dbReference>
<evidence type="ECO:0000256" key="3">
    <source>
        <dbReference type="ARBA" id="ARBA00023004"/>
    </source>
</evidence>
<protein>
    <submittedName>
        <fullName evidence="7">Glucose/arabinose dehydrogenase, beta-propeller fold</fullName>
    </submittedName>
</protein>
<evidence type="ECO:0000256" key="4">
    <source>
        <dbReference type="PROSITE-ProRule" id="PRU00433"/>
    </source>
</evidence>
<feature type="domain" description="Cytochrome c" evidence="6">
    <location>
        <begin position="481"/>
        <end position="576"/>
    </location>
</feature>